<evidence type="ECO:0000313" key="1">
    <source>
        <dbReference type="EMBL" id="KAG0445594.1"/>
    </source>
</evidence>
<keyword evidence="2" id="KW-1185">Reference proteome</keyword>
<reference evidence="1 2" key="1">
    <citation type="journal article" date="2020" name="Cell">
        <title>Large-Scale Comparative Analyses of Tick Genomes Elucidate Their Genetic Diversity and Vector Capacities.</title>
        <authorList>
            <consortium name="Tick Genome and Microbiome Consortium (TIGMIC)"/>
            <person name="Jia N."/>
            <person name="Wang J."/>
            <person name="Shi W."/>
            <person name="Du L."/>
            <person name="Sun Y."/>
            <person name="Zhan W."/>
            <person name="Jiang J.F."/>
            <person name="Wang Q."/>
            <person name="Zhang B."/>
            <person name="Ji P."/>
            <person name="Bell-Sakyi L."/>
            <person name="Cui X.M."/>
            <person name="Yuan T.T."/>
            <person name="Jiang B.G."/>
            <person name="Yang W.F."/>
            <person name="Lam T.T."/>
            <person name="Chang Q.C."/>
            <person name="Ding S.J."/>
            <person name="Wang X.J."/>
            <person name="Zhu J.G."/>
            <person name="Ruan X.D."/>
            <person name="Zhao L."/>
            <person name="Wei J.T."/>
            <person name="Ye R.Z."/>
            <person name="Que T.C."/>
            <person name="Du C.H."/>
            <person name="Zhou Y.H."/>
            <person name="Cheng J.X."/>
            <person name="Dai P.F."/>
            <person name="Guo W.B."/>
            <person name="Han X.H."/>
            <person name="Huang E.J."/>
            <person name="Li L.F."/>
            <person name="Wei W."/>
            <person name="Gao Y.C."/>
            <person name="Liu J.Z."/>
            <person name="Shao H.Z."/>
            <person name="Wang X."/>
            <person name="Wang C.C."/>
            <person name="Yang T.C."/>
            <person name="Huo Q.B."/>
            <person name="Li W."/>
            <person name="Chen H.Y."/>
            <person name="Chen S.E."/>
            <person name="Zhou L.G."/>
            <person name="Ni X.B."/>
            <person name="Tian J.H."/>
            <person name="Sheng Y."/>
            <person name="Liu T."/>
            <person name="Pan Y.S."/>
            <person name="Xia L.Y."/>
            <person name="Li J."/>
            <person name="Zhao F."/>
            <person name="Cao W.C."/>
        </authorList>
    </citation>
    <scope>NUCLEOTIDE SEQUENCE [LARGE SCALE GENOMIC DNA]</scope>
    <source>
        <strain evidence="1">Iper-2018</strain>
    </source>
</reference>
<proteinExistence type="predicted"/>
<organism evidence="1 2">
    <name type="scientific">Ixodes persulcatus</name>
    <name type="common">Taiga tick</name>
    <dbReference type="NCBI Taxonomy" id="34615"/>
    <lineage>
        <taxon>Eukaryota</taxon>
        <taxon>Metazoa</taxon>
        <taxon>Ecdysozoa</taxon>
        <taxon>Arthropoda</taxon>
        <taxon>Chelicerata</taxon>
        <taxon>Arachnida</taxon>
        <taxon>Acari</taxon>
        <taxon>Parasitiformes</taxon>
        <taxon>Ixodida</taxon>
        <taxon>Ixodoidea</taxon>
        <taxon>Ixodidae</taxon>
        <taxon>Ixodinae</taxon>
        <taxon>Ixodes</taxon>
    </lineage>
</organism>
<gene>
    <name evidence="1" type="ORF">HPB47_013603</name>
</gene>
<dbReference type="EMBL" id="JABSTQ010000176">
    <property type="protein sequence ID" value="KAG0445594.1"/>
    <property type="molecule type" value="Genomic_DNA"/>
</dbReference>
<evidence type="ECO:0000313" key="2">
    <source>
        <dbReference type="Proteomes" id="UP000805193"/>
    </source>
</evidence>
<sequence>METADLASLTAWLERLKANNRALQELNVEIEDHISEQDLVAEYTTVTEYDDEAIRMMALLDCKTDSLRHKHGTLRKRSQCSPWVRRGDHVNFFPGSWATVRTRVKAALAHAQ</sequence>
<dbReference type="Proteomes" id="UP000805193">
    <property type="component" value="Unassembled WGS sequence"/>
</dbReference>
<name>A0AC60R1A8_IXOPE</name>
<comment type="caution">
    <text evidence="1">The sequence shown here is derived from an EMBL/GenBank/DDBJ whole genome shotgun (WGS) entry which is preliminary data.</text>
</comment>
<protein>
    <submittedName>
        <fullName evidence="1">Uncharacterized protein</fullName>
    </submittedName>
</protein>
<accession>A0AC60R1A8</accession>